<keyword evidence="2" id="KW-0732">Signal</keyword>
<feature type="chain" id="PRO_5046396857" evidence="2">
    <location>
        <begin position="40"/>
        <end position="719"/>
    </location>
</feature>
<name>A0ABV3HF52_9ACTN</name>
<feature type="signal peptide" evidence="2">
    <location>
        <begin position="1"/>
        <end position="39"/>
    </location>
</feature>
<evidence type="ECO:0000256" key="1">
    <source>
        <dbReference type="SAM" id="MobiDB-lite"/>
    </source>
</evidence>
<evidence type="ECO:0000259" key="4">
    <source>
        <dbReference type="Pfam" id="PF25116"/>
    </source>
</evidence>
<evidence type="ECO:0000313" key="5">
    <source>
        <dbReference type="EMBL" id="MEV4291171.1"/>
    </source>
</evidence>
<accession>A0ABV3HF52</accession>
<feature type="domain" description="Agd3 CBM87" evidence="4">
    <location>
        <begin position="102"/>
        <end position="290"/>
    </location>
</feature>
<dbReference type="Pfam" id="PF25115">
    <property type="entry name" value="Agd3_CE"/>
    <property type="match status" value="1"/>
</dbReference>
<keyword evidence="6" id="KW-1185">Reference proteome</keyword>
<dbReference type="EMBL" id="JBFARM010000013">
    <property type="protein sequence ID" value="MEV4291171.1"/>
    <property type="molecule type" value="Genomic_DNA"/>
</dbReference>
<dbReference type="InterPro" id="IPR056826">
    <property type="entry name" value="Agd3_CE"/>
</dbReference>
<protein>
    <submittedName>
        <fullName evidence="5">Uncharacterized protein</fullName>
    </submittedName>
</protein>
<dbReference type="Pfam" id="PF25116">
    <property type="entry name" value="CBM87_Agd3"/>
    <property type="match status" value="1"/>
</dbReference>
<organism evidence="5 6">
    <name type="scientific">Nonomuraea bangladeshensis</name>
    <dbReference type="NCBI Taxonomy" id="404385"/>
    <lineage>
        <taxon>Bacteria</taxon>
        <taxon>Bacillati</taxon>
        <taxon>Actinomycetota</taxon>
        <taxon>Actinomycetes</taxon>
        <taxon>Streptosporangiales</taxon>
        <taxon>Streptosporangiaceae</taxon>
        <taxon>Nonomuraea</taxon>
    </lineage>
</organism>
<gene>
    <name evidence="5" type="ORF">AB0K40_37165</name>
</gene>
<comment type="caution">
    <text evidence="5">The sequence shown here is derived from an EMBL/GenBank/DDBJ whole genome shotgun (WGS) entry which is preliminary data.</text>
</comment>
<dbReference type="Proteomes" id="UP001552427">
    <property type="component" value="Unassembled WGS sequence"/>
</dbReference>
<evidence type="ECO:0000256" key="2">
    <source>
        <dbReference type="SAM" id="SignalP"/>
    </source>
</evidence>
<dbReference type="InterPro" id="IPR056827">
    <property type="entry name" value="CBM87_Agd3"/>
</dbReference>
<reference evidence="5 6" key="1">
    <citation type="submission" date="2024-06" db="EMBL/GenBank/DDBJ databases">
        <title>The Natural Products Discovery Center: Release of the First 8490 Sequenced Strains for Exploring Actinobacteria Biosynthetic Diversity.</title>
        <authorList>
            <person name="Kalkreuter E."/>
            <person name="Kautsar S.A."/>
            <person name="Yang D."/>
            <person name="Bader C.D."/>
            <person name="Teijaro C.N."/>
            <person name="Fluegel L."/>
            <person name="Davis C.M."/>
            <person name="Simpson J.R."/>
            <person name="Lauterbach L."/>
            <person name="Steele A.D."/>
            <person name="Gui C."/>
            <person name="Meng S."/>
            <person name="Li G."/>
            <person name="Viehrig K."/>
            <person name="Ye F."/>
            <person name="Su P."/>
            <person name="Kiefer A.F."/>
            <person name="Nichols A."/>
            <person name="Cepeda A.J."/>
            <person name="Yan W."/>
            <person name="Fan B."/>
            <person name="Jiang Y."/>
            <person name="Adhikari A."/>
            <person name="Zheng C.-J."/>
            <person name="Schuster L."/>
            <person name="Cowan T.M."/>
            <person name="Smanski M.J."/>
            <person name="Chevrette M.G."/>
            <person name="De Carvalho L.P.S."/>
            <person name="Shen B."/>
        </authorList>
    </citation>
    <scope>NUCLEOTIDE SEQUENCE [LARGE SCALE GENOMIC DNA]</scope>
    <source>
        <strain evidence="5 6">NPDC049574</strain>
    </source>
</reference>
<dbReference type="RefSeq" id="WP_364459235.1">
    <property type="nucleotide sequence ID" value="NZ_JBFARM010000013.1"/>
</dbReference>
<proteinExistence type="predicted"/>
<feature type="domain" description="Agd3 deacetylase" evidence="3">
    <location>
        <begin position="407"/>
        <end position="652"/>
    </location>
</feature>
<evidence type="ECO:0000259" key="3">
    <source>
        <dbReference type="Pfam" id="PF25115"/>
    </source>
</evidence>
<sequence>MVGSFRHFRKTAFAPSRRALALVSATAVIIGPSAAPALAATPETETGDHHAHAAPLRAPIDRQKAEKLGPLPAKKGTIPVERSTTAARSSAALAAAANDRVALRVLVVAVDEDDWGVATWRSVLGRVGAQYDVLYSKTQPLTAADLVQADGTGKYNAVLLTNNSLLYNDGSGYVSGLDATEWNALWAYERDYGVRQVSLYTAYGTFPEDYCLRAGSEGGVGTTPISTALTTTGAGVFDYLKNTANVPVSQSYVYRSTLASGCTADAVLTSGSDVLGVRSTSADGRERMALTFTSNQYLPQADLLTYGLFRWATRGLFLGEQRHYLNADVDDWFNNTDHLYADGHLETSPGYRLTWSDAVSTYNQQNSFKSANALANTFKLNIAYNGEGADQYALPSCLLPILLQDALTNYSRCRASSFTWVNHTFSHPKMNSTDYATSRAEIQNNLTRAAALGLSVDPTVLKTGEYSGLGVYHPDPNNDIDPPTDYGLAASNPNLLQAAKDLGVKYLHGNMSFASHQPSCFNCGIRHPLQPAVMVVPDWPTNIAYHTTTPAEETLFYNSYYGPSGKFPYWPVNQTYTQVIDHESDVAMQHVMSGSVYTHTFHQGNLRNYGSNRSLVFDWLNGVMAKYNTWYKVPLLTPNWGSLAQYVDQRTTHFAGLSGVSAVYDRVAGTVTFTATGSDAAVFATNVNAAGATAYGTDKVARLTLTAGVPVTVPASVRP</sequence>
<feature type="region of interest" description="Disordered" evidence="1">
    <location>
        <begin position="39"/>
        <end position="76"/>
    </location>
</feature>
<evidence type="ECO:0000313" key="6">
    <source>
        <dbReference type="Proteomes" id="UP001552427"/>
    </source>
</evidence>